<dbReference type="Proteomes" id="UP000002215">
    <property type="component" value="Chromosome"/>
</dbReference>
<name>A0A979G694_CHIPD</name>
<gene>
    <name evidence="1" type="ordered locus">Cpin_3991</name>
</gene>
<reference evidence="2" key="1">
    <citation type="submission" date="2009-08" db="EMBL/GenBank/DDBJ databases">
        <title>The complete genome of Chitinophaga pinensis DSM 2588.</title>
        <authorList>
            <consortium name="US DOE Joint Genome Institute (JGI-PGF)"/>
            <person name="Lucas S."/>
            <person name="Copeland A."/>
            <person name="Lapidus A."/>
            <person name="Glavina del Rio T."/>
            <person name="Dalin E."/>
            <person name="Tice H."/>
            <person name="Bruce D."/>
            <person name="Goodwin L."/>
            <person name="Pitluck S."/>
            <person name="Kyrpides N."/>
            <person name="Mavromatis K."/>
            <person name="Ivanova N."/>
            <person name="Mikhailova N."/>
            <person name="Sims D."/>
            <person name="Meinche L."/>
            <person name="Brettin T."/>
            <person name="Detter J.C."/>
            <person name="Han C."/>
            <person name="Larimer F."/>
            <person name="Land M."/>
            <person name="Hauser L."/>
            <person name="Markowitz V."/>
            <person name="Cheng J.-F."/>
            <person name="Hugenholtz P."/>
            <person name="Woyke T."/>
            <person name="Wu D."/>
            <person name="Spring S."/>
            <person name="Klenk H.-P."/>
            <person name="Eisen J.A."/>
        </authorList>
    </citation>
    <scope>NUCLEOTIDE SEQUENCE [LARGE SCALE GENOMIC DNA]</scope>
    <source>
        <strain evidence="2">ATCC 43595 / DSM 2588 / LMG 13176 / NBRC 15968 / NCIMB 11800 / UQM 2034</strain>
    </source>
</reference>
<accession>A0A979G694</accession>
<dbReference type="EMBL" id="CP001699">
    <property type="protein sequence ID" value="ACU61453.1"/>
    <property type="molecule type" value="Genomic_DNA"/>
</dbReference>
<dbReference type="AlphaFoldDB" id="A0A979G694"/>
<reference evidence="1 2" key="2">
    <citation type="journal article" date="2010" name="Stand. Genomic Sci.">
        <title>Complete genome sequence of Chitinophaga pinensis type strain (UQM 2034).</title>
        <authorList>
            <person name="Glavina Del Rio T."/>
            <person name="Abt B."/>
            <person name="Spring S."/>
            <person name="Lapidus A."/>
            <person name="Nolan M."/>
            <person name="Tice H."/>
            <person name="Copeland A."/>
            <person name="Cheng J.F."/>
            <person name="Chen F."/>
            <person name="Bruce D."/>
            <person name="Goodwin L."/>
            <person name="Pitluck S."/>
            <person name="Ivanova N."/>
            <person name="Mavromatis K."/>
            <person name="Mikhailova N."/>
            <person name="Pati A."/>
            <person name="Chen A."/>
            <person name="Palaniappan K."/>
            <person name="Land M."/>
            <person name="Hauser L."/>
            <person name="Chang Y.J."/>
            <person name="Jeffries C.D."/>
            <person name="Chain P."/>
            <person name="Saunders E."/>
            <person name="Detter J.C."/>
            <person name="Brettin T."/>
            <person name="Rohde M."/>
            <person name="Goker M."/>
            <person name="Bristow J."/>
            <person name="Eisen J.A."/>
            <person name="Markowitz V."/>
            <person name="Hugenholtz P."/>
            <person name="Kyrpides N.C."/>
            <person name="Klenk H.P."/>
            <person name="Lucas S."/>
        </authorList>
    </citation>
    <scope>NUCLEOTIDE SEQUENCE [LARGE SCALE GENOMIC DNA]</scope>
    <source>
        <strain evidence="2">ATCC 43595 / DSM 2588 / LMG 13176 / NBRC 15968 / NCIMB 11800 / UQM 2034</strain>
    </source>
</reference>
<protein>
    <submittedName>
        <fullName evidence="1">Uncharacterized protein</fullName>
    </submittedName>
</protein>
<sequence>MAKQQSIITFTGKLGPQIGYERNGKYFLRGAPQIVRQTIATRKAAKRFGIASRKSRLIRNACYHELDVRCDSSHVNRLNSLLIAANGDNAAINGFRFNQQIGIDRFLPVKPTLSGNDELYIPAQEIPPYGRFSALEIKAIAVRIDFDTRRVTGTDTVVTTIYPGKPFEGLTIPLFVAGEGTLILTLQVRGMRQDGPSRDQRYVAADVIAVIPPEAIKRFKVHTHIQRATTHLYNTPLPVHTYRYPAITQLE</sequence>
<dbReference type="RefSeq" id="WP_012791625.1">
    <property type="nucleotide sequence ID" value="NC_013132.1"/>
</dbReference>
<proteinExistence type="predicted"/>
<dbReference type="KEGG" id="cpi:Cpin_3991"/>
<evidence type="ECO:0000313" key="2">
    <source>
        <dbReference type="Proteomes" id="UP000002215"/>
    </source>
</evidence>
<evidence type="ECO:0000313" key="1">
    <source>
        <dbReference type="EMBL" id="ACU61453.1"/>
    </source>
</evidence>
<organism evidence="1 2">
    <name type="scientific">Chitinophaga pinensis (strain ATCC 43595 / DSM 2588 / LMG 13176 / NBRC 15968 / NCIMB 11800 / UQM 2034)</name>
    <dbReference type="NCBI Taxonomy" id="485918"/>
    <lineage>
        <taxon>Bacteria</taxon>
        <taxon>Pseudomonadati</taxon>
        <taxon>Bacteroidota</taxon>
        <taxon>Chitinophagia</taxon>
        <taxon>Chitinophagales</taxon>
        <taxon>Chitinophagaceae</taxon>
        <taxon>Chitinophaga</taxon>
    </lineage>
</organism>
<dbReference type="OrthoDB" id="681012at2"/>